<dbReference type="GO" id="GO:0012505">
    <property type="term" value="C:endomembrane system"/>
    <property type="evidence" value="ECO:0007669"/>
    <property type="project" value="UniProtKB-SubCell"/>
</dbReference>
<dbReference type="Pfam" id="PF08137">
    <property type="entry name" value="DVL"/>
    <property type="match status" value="1"/>
</dbReference>
<evidence type="ECO:0000256" key="5">
    <source>
        <dbReference type="ARBA" id="ARBA00023136"/>
    </source>
</evidence>
<keyword evidence="3" id="KW-0812">Transmembrane</keyword>
<keyword evidence="4" id="KW-1133">Transmembrane helix</keyword>
<name>A0A413QNA8_9FIRM</name>
<protein>
    <submittedName>
        <fullName evidence="6">Uncharacterized protein</fullName>
    </submittedName>
</protein>
<dbReference type="AlphaFoldDB" id="A0A413QNA8"/>
<proteinExistence type="predicted"/>
<reference evidence="6 7" key="1">
    <citation type="submission" date="2018-08" db="EMBL/GenBank/DDBJ databases">
        <title>A genome reference for cultivated species of the human gut microbiota.</title>
        <authorList>
            <person name="Zou Y."/>
            <person name="Xue W."/>
            <person name="Luo G."/>
        </authorList>
    </citation>
    <scope>NUCLEOTIDE SEQUENCE [LARGE SCALE GENOMIC DNA]</scope>
    <source>
        <strain evidence="6 7">AM46-16</strain>
    </source>
</reference>
<gene>
    <name evidence="6" type="ORF">DW957_01780</name>
</gene>
<evidence type="ECO:0000313" key="6">
    <source>
        <dbReference type="EMBL" id="RHA01800.1"/>
    </source>
</evidence>
<keyword evidence="5" id="KW-0472">Membrane</keyword>
<comment type="subcellular location">
    <subcellularLocation>
        <location evidence="2">Endomembrane system</location>
    </subcellularLocation>
    <subcellularLocation>
        <location evidence="1">Membrane</location>
        <topology evidence="1">Single-pass membrane protein</topology>
    </subcellularLocation>
</comment>
<dbReference type="GO" id="GO:0008285">
    <property type="term" value="P:negative regulation of cell population proliferation"/>
    <property type="evidence" value="ECO:0007669"/>
    <property type="project" value="InterPro"/>
</dbReference>
<dbReference type="GO" id="GO:0016020">
    <property type="term" value="C:membrane"/>
    <property type="evidence" value="ECO:0007669"/>
    <property type="project" value="UniProtKB-SubCell"/>
</dbReference>
<comment type="caution">
    <text evidence="6">The sequence shown here is derived from an EMBL/GenBank/DDBJ whole genome shotgun (WGS) entry which is preliminary data.</text>
</comment>
<evidence type="ECO:0000256" key="1">
    <source>
        <dbReference type="ARBA" id="ARBA00004167"/>
    </source>
</evidence>
<accession>A0A413QNA8</accession>
<dbReference type="InterPro" id="IPR012552">
    <property type="entry name" value="DVL"/>
</dbReference>
<organism evidence="6 7">
    <name type="scientific">Dorea formicigenerans</name>
    <dbReference type="NCBI Taxonomy" id="39486"/>
    <lineage>
        <taxon>Bacteria</taxon>
        <taxon>Bacillati</taxon>
        <taxon>Bacillota</taxon>
        <taxon>Clostridia</taxon>
        <taxon>Lachnospirales</taxon>
        <taxon>Lachnospiraceae</taxon>
        <taxon>Dorea</taxon>
    </lineage>
</organism>
<evidence type="ECO:0000256" key="3">
    <source>
        <dbReference type="ARBA" id="ARBA00022692"/>
    </source>
</evidence>
<dbReference type="EMBL" id="QSEW01000002">
    <property type="protein sequence ID" value="RHA01800.1"/>
    <property type="molecule type" value="Genomic_DNA"/>
</dbReference>
<sequence>MALCENKGRFFIIKKCIS</sequence>
<evidence type="ECO:0000313" key="7">
    <source>
        <dbReference type="Proteomes" id="UP000284962"/>
    </source>
</evidence>
<evidence type="ECO:0000256" key="2">
    <source>
        <dbReference type="ARBA" id="ARBA00004308"/>
    </source>
</evidence>
<dbReference type="Proteomes" id="UP000284962">
    <property type="component" value="Unassembled WGS sequence"/>
</dbReference>
<evidence type="ECO:0000256" key="4">
    <source>
        <dbReference type="ARBA" id="ARBA00022989"/>
    </source>
</evidence>